<keyword evidence="1" id="KW-1133">Transmembrane helix</keyword>
<sequence length="96" mass="10483">MSDIEPPEPPNLRFLRILVTVLTAVMIAGLIAVVATFVIRLPGAMIRAPEALELPPGTEILAVTQTPAYWIVTTRDDRVLIFDTDGGFREALVLGR</sequence>
<evidence type="ECO:0000313" key="2">
    <source>
        <dbReference type="EMBL" id="WGH77599.1"/>
    </source>
</evidence>
<proteinExistence type="predicted"/>
<gene>
    <name evidence="2" type="ORF">P8627_11180</name>
</gene>
<dbReference type="EMBL" id="CP122537">
    <property type="protein sequence ID" value="WGH77599.1"/>
    <property type="molecule type" value="Genomic_DNA"/>
</dbReference>
<accession>A0ABY8L8K0</accession>
<name>A0ABY8L8K0_9RHOB</name>
<evidence type="ECO:0000256" key="1">
    <source>
        <dbReference type="SAM" id="Phobius"/>
    </source>
</evidence>
<feature type="transmembrane region" description="Helical" evidence="1">
    <location>
        <begin position="14"/>
        <end position="39"/>
    </location>
</feature>
<reference evidence="2 3" key="1">
    <citation type="submission" date="2023-04" db="EMBL/GenBank/DDBJ databases">
        <title>Jannaschia ovalis sp. nov., a marine bacterium isolated from sea tidal flat.</title>
        <authorList>
            <person name="Kwon D.Y."/>
            <person name="Kim J.-J."/>
        </authorList>
    </citation>
    <scope>NUCLEOTIDE SEQUENCE [LARGE SCALE GENOMIC DNA]</scope>
    <source>
        <strain evidence="2 3">GRR-S6-38</strain>
    </source>
</reference>
<protein>
    <submittedName>
        <fullName evidence="2">DUF6476 family protein</fullName>
    </submittedName>
</protein>
<evidence type="ECO:0000313" key="3">
    <source>
        <dbReference type="Proteomes" id="UP001243420"/>
    </source>
</evidence>
<keyword evidence="1" id="KW-0472">Membrane</keyword>
<keyword evidence="3" id="KW-1185">Reference proteome</keyword>
<keyword evidence="1" id="KW-0812">Transmembrane</keyword>
<dbReference type="Proteomes" id="UP001243420">
    <property type="component" value="Chromosome"/>
</dbReference>
<dbReference type="RefSeq" id="WP_279964179.1">
    <property type="nucleotide sequence ID" value="NZ_CP122537.1"/>
</dbReference>
<dbReference type="Pfam" id="PF20082">
    <property type="entry name" value="DUF6476"/>
    <property type="match status" value="1"/>
</dbReference>
<organism evidence="2 3">
    <name type="scientific">Jannaschia ovalis</name>
    <dbReference type="NCBI Taxonomy" id="3038773"/>
    <lineage>
        <taxon>Bacteria</taxon>
        <taxon>Pseudomonadati</taxon>
        <taxon>Pseudomonadota</taxon>
        <taxon>Alphaproteobacteria</taxon>
        <taxon>Rhodobacterales</taxon>
        <taxon>Roseobacteraceae</taxon>
        <taxon>Jannaschia</taxon>
    </lineage>
</organism>
<dbReference type="InterPro" id="IPR045519">
    <property type="entry name" value="DUF6476"/>
</dbReference>